<evidence type="ECO:0000313" key="5">
    <source>
        <dbReference type="Proteomes" id="UP000316217"/>
    </source>
</evidence>
<evidence type="ECO:0000313" key="2">
    <source>
        <dbReference type="EMBL" id="RSN77757.1"/>
    </source>
</evidence>
<keyword evidence="4" id="KW-1185">Reference proteome</keyword>
<feature type="transmembrane region" description="Helical" evidence="1">
    <location>
        <begin position="12"/>
        <end position="31"/>
    </location>
</feature>
<dbReference type="Proteomes" id="UP000316217">
    <property type="component" value="Unassembled WGS sequence"/>
</dbReference>
<keyword evidence="1" id="KW-0812">Transmembrane</keyword>
<sequence>MRIVLTKVNLRTISFILLFLLGIVIFIAEAYSGRKAGFSSFIAGIMVSFSIIHLLGIENKELRVALILLSGIISLLGPAIGMSLSILLPTISHLIGRKKKEQRIKQIRKLHSRGILVVAPSIGSICNLVAKISLDLALSGKKLVVVDWDGSVPGLLRERGVPFRQAEWRDISLSYSGRLGPNYLTVASILSSLITGIGAEVIASAVKERASVELPETVKLIKDIIIHEGVLLDDAMPGLGPLIINTSDLDLMSKDLVSALVVLQSLSFGYRDFVLVVPIISPISESSLRAAGGRIDVVEWILRETIKKGCIVITGPEPSIIALREFDSLLITRGVYNVMGRDLSRFLPDNIKKLIKSEVDVLISDGTAQQLQIETSLLDIL</sequence>
<gene>
    <name evidence="2" type="ORF">D6D85_01885</name>
    <name evidence="3" type="ORF">EF810_07525</name>
</gene>
<organism evidence="2 4">
    <name type="scientific">Candidatus Methanodesulfokora washburnensis</name>
    <dbReference type="NCBI Taxonomy" id="2478471"/>
    <lineage>
        <taxon>Archaea</taxon>
        <taxon>Thermoproteota</taxon>
        <taxon>Candidatus Korarchaeia</taxon>
        <taxon>Candidatus Korarchaeia incertae sedis</taxon>
        <taxon>Candidatus Methanodesulfokora</taxon>
    </lineage>
</organism>
<evidence type="ECO:0000313" key="4">
    <source>
        <dbReference type="Proteomes" id="UP000277582"/>
    </source>
</evidence>
<feature type="transmembrane region" description="Helical" evidence="1">
    <location>
        <begin position="63"/>
        <end position="89"/>
    </location>
</feature>
<comment type="caution">
    <text evidence="2">The sequence shown here is derived from an EMBL/GenBank/DDBJ whole genome shotgun (WGS) entry which is preliminary data.</text>
</comment>
<name>A0A3R9PM64_9CREN</name>
<dbReference type="Proteomes" id="UP000277582">
    <property type="component" value="Unassembled WGS sequence"/>
</dbReference>
<evidence type="ECO:0000313" key="3">
    <source>
        <dbReference type="EMBL" id="RZN58298.1"/>
    </source>
</evidence>
<proteinExistence type="predicted"/>
<reference evidence="3 5" key="2">
    <citation type="journal article" date="2019" name="Nat. Microbiol.">
        <title>Wide diversity of methane and short-chain alkane metabolisms in uncultured archaea.</title>
        <authorList>
            <person name="Borrel G."/>
            <person name="Adam P.S."/>
            <person name="McKay L.J."/>
            <person name="Chen L.X."/>
            <person name="Sierra-Garcia I.N."/>
            <person name="Sieber C.M."/>
            <person name="Letourneur Q."/>
            <person name="Ghozlane A."/>
            <person name="Andersen G.L."/>
            <person name="Li W.J."/>
            <person name="Hallam S.J."/>
            <person name="Muyzer G."/>
            <person name="de Oliveira V.M."/>
            <person name="Inskeep W.P."/>
            <person name="Banfield J.F."/>
            <person name="Gribaldo S."/>
        </authorList>
    </citation>
    <scope>NUCLEOTIDE SEQUENCE [LARGE SCALE GENOMIC DNA]</scope>
    <source>
        <strain evidence="3">NM4</strain>
    </source>
</reference>
<evidence type="ECO:0000256" key="1">
    <source>
        <dbReference type="SAM" id="Phobius"/>
    </source>
</evidence>
<reference evidence="2 4" key="1">
    <citation type="submission" date="2018-10" db="EMBL/GenBank/DDBJ databases">
        <title>Co-occurring genomic capacity for anaerobic methane metabolism and dissimilatory sulfite reduction discovered in the Korarchaeota.</title>
        <authorList>
            <person name="Mckay L.J."/>
            <person name="Dlakic M."/>
            <person name="Fields M.W."/>
            <person name="Delmont T.O."/>
            <person name="Eren A.M."/>
            <person name="Jay Z.J."/>
            <person name="Klingelsmith K.B."/>
            <person name="Rusch D.B."/>
            <person name="Inskeep W.P."/>
        </authorList>
    </citation>
    <scope>NUCLEOTIDE SEQUENCE [LARGE SCALE GENOMIC DNA]</scope>
    <source>
        <strain evidence="2 4">MDKW</strain>
    </source>
</reference>
<dbReference type="EMBL" id="RCOS01000027">
    <property type="protein sequence ID" value="RSN77757.1"/>
    <property type="molecule type" value="Genomic_DNA"/>
</dbReference>
<accession>A0A3R9PM64</accession>
<keyword evidence="1" id="KW-1133">Transmembrane helix</keyword>
<protein>
    <submittedName>
        <fullName evidence="2">Uncharacterized protein</fullName>
    </submittedName>
</protein>
<feature type="transmembrane region" description="Helical" evidence="1">
    <location>
        <begin position="38"/>
        <end position="57"/>
    </location>
</feature>
<keyword evidence="1" id="KW-0472">Membrane</keyword>
<dbReference type="RefSeq" id="WP_125670372.1">
    <property type="nucleotide sequence ID" value="NZ_RCOS01000027.1"/>
</dbReference>
<dbReference type="AlphaFoldDB" id="A0A3R9PM64"/>
<dbReference type="EMBL" id="RXII01000120">
    <property type="protein sequence ID" value="RZN58298.1"/>
    <property type="molecule type" value="Genomic_DNA"/>
</dbReference>